<sequence>MDARRNLRGRGHKAWHGVGGQLVTDCLFFFGKEAQHNQEEVTFSSAKAFGESLISLCADGSGLEIEAAWH</sequence>
<gene>
    <name evidence="1" type="ORF">AMELA_G00256480</name>
</gene>
<organism evidence="1 2">
    <name type="scientific">Ameiurus melas</name>
    <name type="common">Black bullhead</name>
    <name type="synonym">Silurus melas</name>
    <dbReference type="NCBI Taxonomy" id="219545"/>
    <lineage>
        <taxon>Eukaryota</taxon>
        <taxon>Metazoa</taxon>
        <taxon>Chordata</taxon>
        <taxon>Craniata</taxon>
        <taxon>Vertebrata</taxon>
        <taxon>Euteleostomi</taxon>
        <taxon>Actinopterygii</taxon>
        <taxon>Neopterygii</taxon>
        <taxon>Teleostei</taxon>
        <taxon>Ostariophysi</taxon>
        <taxon>Siluriformes</taxon>
        <taxon>Ictaluridae</taxon>
        <taxon>Ameiurus</taxon>
    </lineage>
</organism>
<keyword evidence="2" id="KW-1185">Reference proteome</keyword>
<dbReference type="EMBL" id="JAAGNN010000024">
    <property type="protein sequence ID" value="KAF4073218.1"/>
    <property type="molecule type" value="Genomic_DNA"/>
</dbReference>
<comment type="caution">
    <text evidence="1">The sequence shown here is derived from an EMBL/GenBank/DDBJ whole genome shotgun (WGS) entry which is preliminary data.</text>
</comment>
<evidence type="ECO:0000313" key="1">
    <source>
        <dbReference type="EMBL" id="KAF4073218.1"/>
    </source>
</evidence>
<proteinExistence type="predicted"/>
<reference evidence="1 2" key="1">
    <citation type="submission" date="2020-02" db="EMBL/GenBank/DDBJ databases">
        <title>A chromosome-scale genome assembly of the black bullhead catfish (Ameiurus melas).</title>
        <authorList>
            <person name="Wen M."/>
            <person name="Zham M."/>
            <person name="Cabau C."/>
            <person name="Klopp C."/>
            <person name="Donnadieu C."/>
            <person name="Roques C."/>
            <person name="Bouchez O."/>
            <person name="Lampietro C."/>
            <person name="Jouanno E."/>
            <person name="Herpin A."/>
            <person name="Louis A."/>
            <person name="Berthelot C."/>
            <person name="Parey E."/>
            <person name="Roest-Crollius H."/>
            <person name="Braasch I."/>
            <person name="Postlethwait J."/>
            <person name="Robinson-Rechavi M."/>
            <person name="Echchiki A."/>
            <person name="Begum T."/>
            <person name="Montfort J."/>
            <person name="Schartl M."/>
            <person name="Bobe J."/>
            <person name="Guiguen Y."/>
        </authorList>
    </citation>
    <scope>NUCLEOTIDE SEQUENCE [LARGE SCALE GENOMIC DNA]</scope>
    <source>
        <strain evidence="1">M_S1</strain>
        <tissue evidence="1">Blood</tissue>
    </source>
</reference>
<name>A0A7J5ZVG6_AMEME</name>
<evidence type="ECO:0000313" key="2">
    <source>
        <dbReference type="Proteomes" id="UP000593565"/>
    </source>
</evidence>
<protein>
    <submittedName>
        <fullName evidence="1">Uncharacterized protein</fullName>
    </submittedName>
</protein>
<accession>A0A7J5ZVG6</accession>
<dbReference type="AlphaFoldDB" id="A0A7J5ZVG6"/>
<dbReference type="Proteomes" id="UP000593565">
    <property type="component" value="Unassembled WGS sequence"/>
</dbReference>